<keyword evidence="2" id="KW-1185">Reference proteome</keyword>
<proteinExistence type="predicted"/>
<dbReference type="Proteomes" id="UP000828390">
    <property type="component" value="Unassembled WGS sequence"/>
</dbReference>
<accession>A0A9D4EFG8</accession>
<comment type="caution">
    <text evidence="1">The sequence shown here is derived from an EMBL/GenBank/DDBJ whole genome shotgun (WGS) entry which is preliminary data.</text>
</comment>
<evidence type="ECO:0000313" key="2">
    <source>
        <dbReference type="Proteomes" id="UP000828390"/>
    </source>
</evidence>
<dbReference type="AlphaFoldDB" id="A0A9D4EFG8"/>
<sequence length="128" mass="14942">MNIISLHNKILSRFSQEEQETKTTLQTVTDLLSSPLFTEETVRYLQETKEELERRVLIKNAFIVKTTELVQECMTILNNPLNANIEEKKNTLYQQYVAISFELVEDKKWNIKIQKPLGAKDGVQRLSK</sequence>
<name>A0A9D4EFG8_DREPO</name>
<evidence type="ECO:0000313" key="1">
    <source>
        <dbReference type="EMBL" id="KAH3777671.1"/>
    </source>
</evidence>
<organism evidence="1 2">
    <name type="scientific">Dreissena polymorpha</name>
    <name type="common">Zebra mussel</name>
    <name type="synonym">Mytilus polymorpha</name>
    <dbReference type="NCBI Taxonomy" id="45954"/>
    <lineage>
        <taxon>Eukaryota</taxon>
        <taxon>Metazoa</taxon>
        <taxon>Spiralia</taxon>
        <taxon>Lophotrochozoa</taxon>
        <taxon>Mollusca</taxon>
        <taxon>Bivalvia</taxon>
        <taxon>Autobranchia</taxon>
        <taxon>Heteroconchia</taxon>
        <taxon>Euheterodonta</taxon>
        <taxon>Imparidentia</taxon>
        <taxon>Neoheterodontei</taxon>
        <taxon>Myida</taxon>
        <taxon>Dreissenoidea</taxon>
        <taxon>Dreissenidae</taxon>
        <taxon>Dreissena</taxon>
    </lineage>
</organism>
<dbReference type="EMBL" id="JAIWYP010000009">
    <property type="protein sequence ID" value="KAH3777671.1"/>
    <property type="molecule type" value="Genomic_DNA"/>
</dbReference>
<reference evidence="1" key="1">
    <citation type="journal article" date="2019" name="bioRxiv">
        <title>The Genome of the Zebra Mussel, Dreissena polymorpha: A Resource for Invasive Species Research.</title>
        <authorList>
            <person name="McCartney M.A."/>
            <person name="Auch B."/>
            <person name="Kono T."/>
            <person name="Mallez S."/>
            <person name="Zhang Y."/>
            <person name="Obille A."/>
            <person name="Becker A."/>
            <person name="Abrahante J.E."/>
            <person name="Garbe J."/>
            <person name="Badalamenti J.P."/>
            <person name="Herman A."/>
            <person name="Mangelson H."/>
            <person name="Liachko I."/>
            <person name="Sullivan S."/>
            <person name="Sone E.D."/>
            <person name="Koren S."/>
            <person name="Silverstein K.A.T."/>
            <person name="Beckman K.B."/>
            <person name="Gohl D.M."/>
        </authorList>
    </citation>
    <scope>NUCLEOTIDE SEQUENCE</scope>
    <source>
        <strain evidence="1">Duluth1</strain>
        <tissue evidence="1">Whole animal</tissue>
    </source>
</reference>
<gene>
    <name evidence="1" type="ORF">DPMN_179119</name>
</gene>
<protein>
    <submittedName>
        <fullName evidence="1">Uncharacterized protein</fullName>
    </submittedName>
</protein>
<reference evidence="1" key="2">
    <citation type="submission" date="2020-11" db="EMBL/GenBank/DDBJ databases">
        <authorList>
            <person name="McCartney M.A."/>
            <person name="Auch B."/>
            <person name="Kono T."/>
            <person name="Mallez S."/>
            <person name="Becker A."/>
            <person name="Gohl D.M."/>
            <person name="Silverstein K.A.T."/>
            <person name="Koren S."/>
            <person name="Bechman K.B."/>
            <person name="Herman A."/>
            <person name="Abrahante J.E."/>
            <person name="Garbe J."/>
        </authorList>
    </citation>
    <scope>NUCLEOTIDE SEQUENCE</scope>
    <source>
        <strain evidence="1">Duluth1</strain>
        <tissue evidence="1">Whole animal</tissue>
    </source>
</reference>